<dbReference type="InterPro" id="IPR011333">
    <property type="entry name" value="SKP1/BTB/POZ_sf"/>
</dbReference>
<protein>
    <recommendedName>
        <fullName evidence="3">BTB domain-containing protein</fullName>
    </recommendedName>
</protein>
<dbReference type="AlphaFoldDB" id="A0AAD7GM84"/>
<evidence type="ECO:0000313" key="1">
    <source>
        <dbReference type="EMBL" id="KAJ7701688.1"/>
    </source>
</evidence>
<comment type="caution">
    <text evidence="1">The sequence shown here is derived from an EMBL/GenBank/DDBJ whole genome shotgun (WGS) entry which is preliminary data.</text>
</comment>
<accession>A0AAD7GM84</accession>
<dbReference type="Proteomes" id="UP001215598">
    <property type="component" value="Unassembled WGS sequence"/>
</dbReference>
<dbReference type="Gene3D" id="3.30.710.10">
    <property type="entry name" value="Potassium Channel Kv1.1, Chain A"/>
    <property type="match status" value="1"/>
</dbReference>
<reference evidence="1" key="1">
    <citation type="submission" date="2023-03" db="EMBL/GenBank/DDBJ databases">
        <title>Massive genome expansion in bonnet fungi (Mycena s.s.) driven by repeated elements and novel gene families across ecological guilds.</title>
        <authorList>
            <consortium name="Lawrence Berkeley National Laboratory"/>
            <person name="Harder C.B."/>
            <person name="Miyauchi S."/>
            <person name="Viragh M."/>
            <person name="Kuo A."/>
            <person name="Thoen E."/>
            <person name="Andreopoulos B."/>
            <person name="Lu D."/>
            <person name="Skrede I."/>
            <person name="Drula E."/>
            <person name="Henrissat B."/>
            <person name="Morin E."/>
            <person name="Kohler A."/>
            <person name="Barry K."/>
            <person name="LaButti K."/>
            <person name="Morin E."/>
            <person name="Salamov A."/>
            <person name="Lipzen A."/>
            <person name="Mereny Z."/>
            <person name="Hegedus B."/>
            <person name="Baldrian P."/>
            <person name="Stursova M."/>
            <person name="Weitz H."/>
            <person name="Taylor A."/>
            <person name="Grigoriev I.V."/>
            <person name="Nagy L.G."/>
            <person name="Martin F."/>
            <person name="Kauserud H."/>
        </authorList>
    </citation>
    <scope>NUCLEOTIDE SEQUENCE</scope>
    <source>
        <strain evidence="1">CBHHK182m</strain>
    </source>
</reference>
<gene>
    <name evidence="1" type="ORF">B0H16DRAFT_1705298</name>
</gene>
<evidence type="ECO:0008006" key="3">
    <source>
        <dbReference type="Google" id="ProtNLM"/>
    </source>
</evidence>
<sequence length="310" mass="35131">MAAVFGKRHSRLYFADGTFTLKAEDGTYYNVNRELLILKSDFFCGMLSLPIPGHPPLRLNQTSKELLQKAKEAGLDGTSDETAVKFPPHFTSSECDIFLEFIFNILPWTKDSPGLDRLCALLKTCDFYAVESGMEYATHHLENHPDLRAALRYQLASTYHIARWAHRAFREMMLASILDLSLQEEAWLGWDAYRVLVRTHAQVAKYRLTLAFFPPDVVHAHFCYDKAYCQSRWEANWVGLTGGLGTLLMDEVSGAEMHDGLSEMEVPGMTGECRLLTITSIQDTPSEKSLLRKEEQLVETAVEALIKTWA</sequence>
<organism evidence="1 2">
    <name type="scientific">Mycena metata</name>
    <dbReference type="NCBI Taxonomy" id="1033252"/>
    <lineage>
        <taxon>Eukaryota</taxon>
        <taxon>Fungi</taxon>
        <taxon>Dikarya</taxon>
        <taxon>Basidiomycota</taxon>
        <taxon>Agaricomycotina</taxon>
        <taxon>Agaricomycetes</taxon>
        <taxon>Agaricomycetidae</taxon>
        <taxon>Agaricales</taxon>
        <taxon>Marasmiineae</taxon>
        <taxon>Mycenaceae</taxon>
        <taxon>Mycena</taxon>
    </lineage>
</organism>
<keyword evidence="2" id="KW-1185">Reference proteome</keyword>
<evidence type="ECO:0000313" key="2">
    <source>
        <dbReference type="Proteomes" id="UP001215598"/>
    </source>
</evidence>
<proteinExistence type="predicted"/>
<name>A0AAD7GM84_9AGAR</name>
<dbReference type="EMBL" id="JARKIB010000526">
    <property type="protein sequence ID" value="KAJ7701688.1"/>
    <property type="molecule type" value="Genomic_DNA"/>
</dbReference>